<feature type="region of interest" description="Disordered" evidence="1">
    <location>
        <begin position="73"/>
        <end position="92"/>
    </location>
</feature>
<dbReference type="EMBL" id="FOIJ01000023">
    <property type="protein sequence ID" value="SEU37131.1"/>
    <property type="molecule type" value="Genomic_DNA"/>
</dbReference>
<feature type="region of interest" description="Disordered" evidence="1">
    <location>
        <begin position="40"/>
        <end position="65"/>
    </location>
</feature>
<gene>
    <name evidence="2" type="ORF">SAMN05443639_12371</name>
</gene>
<proteinExistence type="predicted"/>
<sequence length="271" mass="30271">MKPFRITLIAAVLIVAAVVSVEFALSGPPEVPVLATPEGAAAVPPAPQQAAAPSRPPPKPAAAAQAAIPPLLASPETPFLPEDDGEHGEFTTSTDILKQRLFKREPKLAQFDYFREHVLLDSVSRESYRKLLLDKEMIAQTRDALLHPKYTKDTTETNVERLMQIDYLREGMAWKENPEIDHLLATVESIILEDTFTEDMSPGVKRSIAATKMELYELLSNRDPARALALVDKVRGTRLEKMLQYFAEHNQRRLAKERELSLQAQKSTPKP</sequence>
<evidence type="ECO:0000313" key="2">
    <source>
        <dbReference type="EMBL" id="SEU37131.1"/>
    </source>
</evidence>
<protein>
    <submittedName>
        <fullName evidence="2">Uncharacterized protein</fullName>
    </submittedName>
</protein>
<accession>A0A1I0LAG7</accession>
<evidence type="ECO:0000256" key="1">
    <source>
        <dbReference type="SAM" id="MobiDB-lite"/>
    </source>
</evidence>
<organism evidence="2 3">
    <name type="scientific">Stigmatella erecta</name>
    <dbReference type="NCBI Taxonomy" id="83460"/>
    <lineage>
        <taxon>Bacteria</taxon>
        <taxon>Pseudomonadati</taxon>
        <taxon>Myxococcota</taxon>
        <taxon>Myxococcia</taxon>
        <taxon>Myxococcales</taxon>
        <taxon>Cystobacterineae</taxon>
        <taxon>Archangiaceae</taxon>
        <taxon>Stigmatella</taxon>
    </lineage>
</organism>
<dbReference type="RefSeq" id="WP_093525700.1">
    <property type="nucleotide sequence ID" value="NZ_FOIJ01000023.1"/>
</dbReference>
<feature type="compositionally biased region" description="Low complexity" evidence="1">
    <location>
        <begin position="40"/>
        <end position="53"/>
    </location>
</feature>
<evidence type="ECO:0000313" key="3">
    <source>
        <dbReference type="Proteomes" id="UP000199181"/>
    </source>
</evidence>
<dbReference type="AlphaFoldDB" id="A0A1I0LAG7"/>
<keyword evidence="3" id="KW-1185">Reference proteome</keyword>
<name>A0A1I0LAG7_9BACT</name>
<reference evidence="3" key="1">
    <citation type="submission" date="2016-10" db="EMBL/GenBank/DDBJ databases">
        <authorList>
            <person name="Varghese N."/>
            <person name="Submissions S."/>
        </authorList>
    </citation>
    <scope>NUCLEOTIDE SEQUENCE [LARGE SCALE GENOMIC DNA]</scope>
    <source>
        <strain evidence="3">DSM 16858</strain>
    </source>
</reference>
<dbReference type="Proteomes" id="UP000199181">
    <property type="component" value="Unassembled WGS sequence"/>
</dbReference>